<name>A0A310SQE7_9HYME</name>
<protein>
    <submittedName>
        <fullName evidence="1">Uncharacterized protein</fullName>
    </submittedName>
</protein>
<dbReference type="EMBL" id="KQ761768">
    <property type="protein sequence ID" value="OAD57123.1"/>
    <property type="molecule type" value="Genomic_DNA"/>
</dbReference>
<reference evidence="1 2" key="1">
    <citation type="submission" date="2015-07" db="EMBL/GenBank/DDBJ databases">
        <title>The genome of Eufriesea mexicana.</title>
        <authorList>
            <person name="Pan H."/>
            <person name="Kapheim K."/>
        </authorList>
    </citation>
    <scope>NUCLEOTIDE SEQUENCE [LARGE SCALE GENOMIC DNA]</scope>
    <source>
        <strain evidence="1">0111107269</strain>
        <tissue evidence="1">Whole body</tissue>
    </source>
</reference>
<accession>A0A310SQE7</accession>
<evidence type="ECO:0000313" key="2">
    <source>
        <dbReference type="Proteomes" id="UP000250275"/>
    </source>
</evidence>
<keyword evidence="2" id="KW-1185">Reference proteome</keyword>
<sequence>MTSLTPPNCLQFLAMGIQFQAVKRKKLLINFEFQLNSLTTTCYQFTTIKLCLILLTFKRILIFCESYLTVPKNRTYTKLTSSNTD</sequence>
<proteinExistence type="predicted"/>
<dbReference type="AlphaFoldDB" id="A0A310SQE7"/>
<organism evidence="1 2">
    <name type="scientific">Eufriesea mexicana</name>
    <dbReference type="NCBI Taxonomy" id="516756"/>
    <lineage>
        <taxon>Eukaryota</taxon>
        <taxon>Metazoa</taxon>
        <taxon>Ecdysozoa</taxon>
        <taxon>Arthropoda</taxon>
        <taxon>Hexapoda</taxon>
        <taxon>Insecta</taxon>
        <taxon>Pterygota</taxon>
        <taxon>Neoptera</taxon>
        <taxon>Endopterygota</taxon>
        <taxon>Hymenoptera</taxon>
        <taxon>Apocrita</taxon>
        <taxon>Aculeata</taxon>
        <taxon>Apoidea</taxon>
        <taxon>Anthophila</taxon>
        <taxon>Apidae</taxon>
        <taxon>Eufriesea</taxon>
    </lineage>
</organism>
<evidence type="ECO:0000313" key="1">
    <source>
        <dbReference type="EMBL" id="OAD57123.1"/>
    </source>
</evidence>
<gene>
    <name evidence="1" type="ORF">WN48_02697</name>
</gene>
<dbReference type="Proteomes" id="UP000250275">
    <property type="component" value="Unassembled WGS sequence"/>
</dbReference>